<keyword evidence="3" id="KW-1185">Reference proteome</keyword>
<gene>
    <name evidence="2" type="ORF">BU14_0082s0014</name>
</gene>
<sequence>MEPVTNAAEQRLYLKFFEHLGISEQKKLAFLCTLLRNLYDAASKLDLHLAPYGATLHCAVSRMVVSDNPEEAPTHRWIRVVDRLGFFTDANTHSERIVNLGLAYAYRHLEADALAEANALLLRKAQPSAGRKEAPVVEDVPRGGALVSTGTANPAAGAASRSELEPGRIDGGDDEQEEELPAGGLVVSANAQTPGDPEGDSGDKETAGGEVEGALPPGGLVVSALAPLDGTVHLRGSGTQGENGVASDETDSGKRQAAAAADAAAVADSADLDAVDDVDAGSIPSHVLHDHQPTVHPPASAVKVVASVLRTVMDKPDGKDVLRKLLGDGVLCLARSRPEPPPAAGTARPTGAKADAAAVQRMCRAWWPHWKAPQDLGSTKPPDGTLACLLNRKRLSASSRWAILVNLAGGISALEDMSFKSSPLFKKDKLPVIECVQRVSGKSPMKMTVEEQFASILTDLAFAGRADVNKNAPLTNASRHEFITAGLAPSASMSNQASQTGSPSTGGGANASVFDDAPPQDLGEEYLSMASDVALDNSKEAKRRRAQRMQALKAKPHTRGARPPVPPASTTATGRVFVANGTRSAPAAGAAGGGPVGAPVVVTVVQGGNASATSHEATKTAPRQRPSRSRKATAGVVREAPAAVRGGAAGGARGRARVPAGKRPAAPPLSTGDATAMPSATPKPSVPAGAPVEPGGVARMGGSGAPNVVVGGAVARSVSEGLLPLASTCFSAPLSDQPIEMGQRDVGDVGVAKGVPQSGGRRVGGFETAEEKDERHARVAAEIGAAQDSLDHLWKLRYPGDAPSSK</sequence>
<evidence type="ECO:0000313" key="2">
    <source>
        <dbReference type="EMBL" id="OSX79249.1"/>
    </source>
</evidence>
<evidence type="ECO:0000256" key="1">
    <source>
        <dbReference type="SAM" id="MobiDB-lite"/>
    </source>
</evidence>
<feature type="region of interest" description="Disordered" evidence="1">
    <location>
        <begin position="488"/>
        <end position="522"/>
    </location>
</feature>
<organism evidence="2 3">
    <name type="scientific">Porphyra umbilicalis</name>
    <name type="common">Purple laver</name>
    <name type="synonym">Red alga</name>
    <dbReference type="NCBI Taxonomy" id="2786"/>
    <lineage>
        <taxon>Eukaryota</taxon>
        <taxon>Rhodophyta</taxon>
        <taxon>Bangiophyceae</taxon>
        <taxon>Bangiales</taxon>
        <taxon>Bangiaceae</taxon>
        <taxon>Porphyra</taxon>
    </lineage>
</organism>
<evidence type="ECO:0000313" key="3">
    <source>
        <dbReference type="Proteomes" id="UP000218209"/>
    </source>
</evidence>
<feature type="region of interest" description="Disordered" evidence="1">
    <location>
        <begin position="143"/>
        <end position="259"/>
    </location>
</feature>
<protein>
    <submittedName>
        <fullName evidence="2">Uncharacterized protein</fullName>
    </submittedName>
</protein>
<feature type="region of interest" description="Disordered" evidence="1">
    <location>
        <begin position="753"/>
        <end position="774"/>
    </location>
</feature>
<dbReference type="Proteomes" id="UP000218209">
    <property type="component" value="Unassembled WGS sequence"/>
</dbReference>
<proteinExistence type="predicted"/>
<accession>A0A1X6PEG0</accession>
<dbReference type="AlphaFoldDB" id="A0A1X6PEG0"/>
<feature type="region of interest" description="Disordered" evidence="1">
    <location>
        <begin position="609"/>
        <end position="688"/>
    </location>
</feature>
<feature type="compositionally biased region" description="Low complexity" evidence="1">
    <location>
        <begin position="634"/>
        <end position="646"/>
    </location>
</feature>
<feature type="compositionally biased region" description="Basic and acidic residues" evidence="1">
    <location>
        <begin position="162"/>
        <end position="171"/>
    </location>
</feature>
<dbReference type="EMBL" id="KV918794">
    <property type="protein sequence ID" value="OSX79249.1"/>
    <property type="molecule type" value="Genomic_DNA"/>
</dbReference>
<name>A0A1X6PEG0_PORUM</name>
<feature type="compositionally biased region" description="Polar residues" evidence="1">
    <location>
        <begin position="491"/>
        <end position="503"/>
    </location>
</feature>
<reference evidence="2 3" key="1">
    <citation type="submission" date="2017-03" db="EMBL/GenBank/DDBJ databases">
        <title>WGS assembly of Porphyra umbilicalis.</title>
        <authorList>
            <person name="Brawley S.H."/>
            <person name="Blouin N.A."/>
            <person name="Ficko-Blean E."/>
            <person name="Wheeler G.L."/>
            <person name="Lohr M."/>
            <person name="Goodson H.V."/>
            <person name="Jenkins J.W."/>
            <person name="Blaby-Haas C.E."/>
            <person name="Helliwell K.E."/>
            <person name="Chan C."/>
            <person name="Marriage T."/>
            <person name="Bhattacharya D."/>
            <person name="Klein A.S."/>
            <person name="Badis Y."/>
            <person name="Brodie J."/>
            <person name="Cao Y."/>
            <person name="Collen J."/>
            <person name="Dittami S.M."/>
            <person name="Gachon C.M."/>
            <person name="Green B.R."/>
            <person name="Karpowicz S."/>
            <person name="Kim J.W."/>
            <person name="Kudahl U."/>
            <person name="Lin S."/>
            <person name="Michel G."/>
            <person name="Mittag M."/>
            <person name="Olson B.J."/>
            <person name="Pangilinan J."/>
            <person name="Peng Y."/>
            <person name="Qiu H."/>
            <person name="Shu S."/>
            <person name="Singer J.T."/>
            <person name="Smith A.G."/>
            <person name="Sprecher B.N."/>
            <person name="Wagner V."/>
            <person name="Wang W."/>
            <person name="Wang Z.-Y."/>
            <person name="Yan J."/>
            <person name="Yarish C."/>
            <person name="Zoeuner-Riek S."/>
            <person name="Zhuang Y."/>
            <person name="Zou Y."/>
            <person name="Lindquist E.A."/>
            <person name="Grimwood J."/>
            <person name="Barry K."/>
            <person name="Rokhsar D.S."/>
            <person name="Schmutz J."/>
            <person name="Stiller J.W."/>
            <person name="Grossman A.R."/>
            <person name="Prochnik S.E."/>
        </authorList>
    </citation>
    <scope>NUCLEOTIDE SEQUENCE [LARGE SCALE GENOMIC DNA]</scope>
    <source>
        <strain evidence="2">4086291</strain>
    </source>
</reference>
<feature type="region of interest" description="Disordered" evidence="1">
    <location>
        <begin position="538"/>
        <end position="572"/>
    </location>
</feature>